<keyword evidence="2" id="KW-0472">Membrane</keyword>
<dbReference type="AlphaFoldDB" id="A0AAD1VJ26"/>
<evidence type="ECO:0000256" key="1">
    <source>
        <dbReference type="SAM" id="MobiDB-lite"/>
    </source>
</evidence>
<sequence>PLTRIFSVVMFILSCIRVLIDVEEPWWGLLSHRGPVLLLLLLLLLSYVSSVSLKSTEYTSTITTSVAGYTSTAVLTSPNGPSATNLSVGFLLHVHGENFRGLVDNSLIPMPNLLILSKNYLVLVNSAPTRYTGPNPPLRGGPHKPLRGGPKPPLRGTPPTAQGGGGGGPPPPLRGGGRRANLKHSEAILTSVFSTMLVIVILTILILAIKKYRRRRLQYSHHPLREQIYESVDSYSTPDDTLVISGGLYEAPRIYNPNMTVLEEEEESQHEYVSFSSRPGQFRLEFLPTGNAS</sequence>
<organism evidence="3 4">
    <name type="scientific">Pelobates cultripes</name>
    <name type="common">Western spadefoot toad</name>
    <dbReference type="NCBI Taxonomy" id="61616"/>
    <lineage>
        <taxon>Eukaryota</taxon>
        <taxon>Metazoa</taxon>
        <taxon>Chordata</taxon>
        <taxon>Craniata</taxon>
        <taxon>Vertebrata</taxon>
        <taxon>Euteleostomi</taxon>
        <taxon>Amphibia</taxon>
        <taxon>Batrachia</taxon>
        <taxon>Anura</taxon>
        <taxon>Pelobatoidea</taxon>
        <taxon>Pelobatidae</taxon>
        <taxon>Pelobates</taxon>
    </lineage>
</organism>
<proteinExistence type="predicted"/>
<keyword evidence="2" id="KW-1133">Transmembrane helix</keyword>
<keyword evidence="2" id="KW-0812">Transmembrane</keyword>
<gene>
    <name evidence="3" type="ORF">PECUL_23A025454</name>
</gene>
<protein>
    <submittedName>
        <fullName evidence="3">Uncharacterized protein</fullName>
    </submittedName>
</protein>
<feature type="region of interest" description="Disordered" evidence="1">
    <location>
        <begin position="131"/>
        <end position="179"/>
    </location>
</feature>
<feature type="non-terminal residue" evidence="3">
    <location>
        <position position="1"/>
    </location>
</feature>
<keyword evidence="4" id="KW-1185">Reference proteome</keyword>
<accession>A0AAD1VJ26</accession>
<name>A0AAD1VJ26_PELCU</name>
<evidence type="ECO:0000313" key="4">
    <source>
        <dbReference type="Proteomes" id="UP001295444"/>
    </source>
</evidence>
<reference evidence="3" key="1">
    <citation type="submission" date="2022-03" db="EMBL/GenBank/DDBJ databases">
        <authorList>
            <person name="Alioto T."/>
            <person name="Alioto T."/>
            <person name="Gomez Garrido J."/>
        </authorList>
    </citation>
    <scope>NUCLEOTIDE SEQUENCE</scope>
</reference>
<evidence type="ECO:0000256" key="2">
    <source>
        <dbReference type="SAM" id="Phobius"/>
    </source>
</evidence>
<dbReference type="Proteomes" id="UP001295444">
    <property type="component" value="Chromosome 01"/>
</dbReference>
<dbReference type="EMBL" id="OW240912">
    <property type="protein sequence ID" value="CAH2220697.1"/>
    <property type="molecule type" value="Genomic_DNA"/>
</dbReference>
<feature type="transmembrane region" description="Helical" evidence="2">
    <location>
        <begin position="187"/>
        <end position="209"/>
    </location>
</feature>
<evidence type="ECO:0000313" key="3">
    <source>
        <dbReference type="EMBL" id="CAH2220697.1"/>
    </source>
</evidence>